<proteinExistence type="predicted"/>
<accession>A0A645GVW4</accession>
<organism evidence="2">
    <name type="scientific">bioreactor metagenome</name>
    <dbReference type="NCBI Taxonomy" id="1076179"/>
    <lineage>
        <taxon>unclassified sequences</taxon>
        <taxon>metagenomes</taxon>
        <taxon>ecological metagenomes</taxon>
    </lineage>
</organism>
<dbReference type="PROSITE" id="PS50022">
    <property type="entry name" value="FA58C_3"/>
    <property type="match status" value="1"/>
</dbReference>
<evidence type="ECO:0000313" key="2">
    <source>
        <dbReference type="EMBL" id="MPN31021.1"/>
    </source>
</evidence>
<dbReference type="AlphaFoldDB" id="A0A645GVW4"/>
<sequence>MIFDLGKPYEVTGVAVRSRKEGVPSGFAVSVGDGGTFTETGATAKPEWTDLWTTLKTKPAVGRFVKIRVRFPDRNGGWLDEIELFGRPTE</sequence>
<name>A0A645GVW4_9ZZZZ</name>
<dbReference type="InterPro" id="IPR000421">
    <property type="entry name" value="FA58C"/>
</dbReference>
<protein>
    <recommendedName>
        <fullName evidence="1">F5/8 type C domain-containing protein</fullName>
    </recommendedName>
</protein>
<evidence type="ECO:0000259" key="1">
    <source>
        <dbReference type="PROSITE" id="PS50022"/>
    </source>
</evidence>
<gene>
    <name evidence="2" type="ORF">SDC9_178492</name>
</gene>
<feature type="domain" description="F5/8 type C" evidence="1">
    <location>
        <begin position="1"/>
        <end position="87"/>
    </location>
</feature>
<reference evidence="2" key="1">
    <citation type="submission" date="2019-08" db="EMBL/GenBank/DDBJ databases">
        <authorList>
            <person name="Kucharzyk K."/>
            <person name="Murdoch R.W."/>
            <person name="Higgins S."/>
            <person name="Loffler F."/>
        </authorList>
    </citation>
    <scope>NUCLEOTIDE SEQUENCE</scope>
</reference>
<comment type="caution">
    <text evidence="2">The sequence shown here is derived from an EMBL/GenBank/DDBJ whole genome shotgun (WGS) entry which is preliminary data.</text>
</comment>
<dbReference type="Gene3D" id="2.60.120.260">
    <property type="entry name" value="Galactose-binding domain-like"/>
    <property type="match status" value="1"/>
</dbReference>
<dbReference type="SUPFAM" id="SSF49785">
    <property type="entry name" value="Galactose-binding domain-like"/>
    <property type="match status" value="1"/>
</dbReference>
<dbReference type="InterPro" id="IPR008979">
    <property type="entry name" value="Galactose-bd-like_sf"/>
</dbReference>
<dbReference type="EMBL" id="VSSQ01082372">
    <property type="protein sequence ID" value="MPN31021.1"/>
    <property type="molecule type" value="Genomic_DNA"/>
</dbReference>